<accession>A0A6A8M8B3</accession>
<dbReference type="InterPro" id="IPR010327">
    <property type="entry name" value="FldB/FldC_alpha/beta"/>
</dbReference>
<organism evidence="7">
    <name type="scientific">Baileyella intestinalis</name>
    <dbReference type="NCBI Taxonomy" id="2606709"/>
    <lineage>
        <taxon>Bacteria</taxon>
        <taxon>Bacillati</taxon>
        <taxon>Bacillota</taxon>
        <taxon>Clostridia</taxon>
        <taxon>Peptostreptococcales</taxon>
        <taxon>Anaerovoracaceae</taxon>
        <taxon>Baileyella</taxon>
    </lineage>
</organism>
<dbReference type="GO" id="GO:0051536">
    <property type="term" value="F:iron-sulfur cluster binding"/>
    <property type="evidence" value="ECO:0007669"/>
    <property type="project" value="UniProtKB-KW"/>
</dbReference>
<dbReference type="Pfam" id="PF06050">
    <property type="entry name" value="HGD-D"/>
    <property type="match status" value="1"/>
</dbReference>
<sequence>MAEEKKEVKKSRPPLDPNSAKYKLGKIAGDAFKDAIAAKAAGKPVAWVSSNFPVEIPETLGLATAYPENQAAGIAARGAGERMCTVAEEEGYSNDICAYARVSLAYAKLKECPEQDVAMPDVLLCCNNICNCMIKWYENLSKELNIPMIMLDIPFNPDYEVSDAEVQYVTAQFWDAVHQLEKLFDLKWDDKRFEEVTGFSCRSSRAWLAATECARYVPSPFNGFDLLNHMAVMVTARGKKEAGEAMETLLKEYEDNHKNGKSTFRTEEKYRIMFEGIACWPYLRVTSHGLKDRGINMVTTIYADAFGFDYHSFDEMIRAYCSVPNAINLEKSRDKRIKLCKDNHVEGLLVHTNRSCKLWSGFMYEMSRQIGEACGIPVASFDGDQADPRNFSEAQYDTRVQGLMEIMEANKQAKQEKGE</sequence>
<comment type="similarity">
    <text evidence="2">Belongs to the FldB/FldC dehydratase alpha/beta subunit family.</text>
</comment>
<keyword evidence="5" id="KW-0411">Iron-sulfur</keyword>
<dbReference type="PANTHER" id="PTHR30548:SF4">
    <property type="entry name" value="SUBUNIT OF OXYGEN-SENSITIVE 2-HYDROXYISOCAPROYL-COA DEHYDRATASE"/>
    <property type="match status" value="1"/>
</dbReference>
<gene>
    <name evidence="7" type="ORF">FYJ66_08315</name>
</gene>
<evidence type="ECO:0000256" key="5">
    <source>
        <dbReference type="ARBA" id="ARBA00023014"/>
    </source>
</evidence>
<keyword evidence="3" id="KW-0479">Metal-binding</keyword>
<reference evidence="7" key="1">
    <citation type="submission" date="2019-09" db="EMBL/GenBank/DDBJ databases">
        <title>In-depth cultivation of the pig gut microbiome towards novel bacterial diversity and tailored functional studies.</title>
        <authorList>
            <person name="Wylensek D."/>
            <person name="Hitch T.C.A."/>
            <person name="Clavel T."/>
        </authorList>
    </citation>
    <scope>NUCLEOTIDE SEQUENCE</scope>
    <source>
        <strain evidence="7">RF-744-FAT-WT-3</strain>
    </source>
</reference>
<evidence type="ECO:0000313" key="7">
    <source>
        <dbReference type="EMBL" id="MST69585.1"/>
    </source>
</evidence>
<dbReference type="AlphaFoldDB" id="A0A6A8M8B3"/>
<keyword evidence="4" id="KW-0408">Iron</keyword>
<comment type="cofactor">
    <cofactor evidence="1">
        <name>[4Fe-4S] cluster</name>
        <dbReference type="ChEBI" id="CHEBI:49883"/>
    </cofactor>
</comment>
<protein>
    <submittedName>
        <fullName evidence="7">2-hydroxyacyl-CoA dehydratase</fullName>
    </submittedName>
</protein>
<dbReference type="GO" id="GO:0016836">
    <property type="term" value="F:hydro-lyase activity"/>
    <property type="evidence" value="ECO:0007669"/>
    <property type="project" value="UniProtKB-ARBA"/>
</dbReference>
<evidence type="ECO:0000256" key="1">
    <source>
        <dbReference type="ARBA" id="ARBA00001966"/>
    </source>
</evidence>
<evidence type="ECO:0000256" key="4">
    <source>
        <dbReference type="ARBA" id="ARBA00023004"/>
    </source>
</evidence>
<evidence type="ECO:0000256" key="3">
    <source>
        <dbReference type="ARBA" id="ARBA00022723"/>
    </source>
</evidence>
<dbReference type="RefSeq" id="WP_154573053.1">
    <property type="nucleotide sequence ID" value="NZ_DBEZJY010000053.1"/>
</dbReference>
<dbReference type="Gene3D" id="3.40.50.11890">
    <property type="match status" value="1"/>
</dbReference>
<dbReference type="EMBL" id="VUNB01000006">
    <property type="protein sequence ID" value="MST69585.1"/>
    <property type="molecule type" value="Genomic_DNA"/>
</dbReference>
<comment type="caution">
    <text evidence="7">The sequence shown here is derived from an EMBL/GenBank/DDBJ whole genome shotgun (WGS) entry which is preliminary data.</text>
</comment>
<evidence type="ECO:0000256" key="6">
    <source>
        <dbReference type="SAM" id="MobiDB-lite"/>
    </source>
</evidence>
<evidence type="ECO:0000256" key="2">
    <source>
        <dbReference type="ARBA" id="ARBA00005806"/>
    </source>
</evidence>
<dbReference type="PANTHER" id="PTHR30548">
    <property type="entry name" value="2-HYDROXYGLUTARYL-COA DEHYDRATASE, D-COMPONENT-RELATED"/>
    <property type="match status" value="1"/>
</dbReference>
<dbReference type="GO" id="GO:0046872">
    <property type="term" value="F:metal ion binding"/>
    <property type="evidence" value="ECO:0007669"/>
    <property type="project" value="UniProtKB-KW"/>
</dbReference>
<feature type="region of interest" description="Disordered" evidence="6">
    <location>
        <begin position="1"/>
        <end position="20"/>
    </location>
</feature>
<dbReference type="Gene3D" id="3.40.50.11900">
    <property type="match status" value="1"/>
</dbReference>
<proteinExistence type="inferred from homology"/>
<name>A0A6A8M8B3_9FIRM</name>